<accession>A0AAE0BUK0</accession>
<feature type="compositionally biased region" description="Basic and acidic residues" evidence="1">
    <location>
        <begin position="38"/>
        <end position="60"/>
    </location>
</feature>
<keyword evidence="3" id="KW-1185">Reference proteome</keyword>
<feature type="compositionally biased region" description="Polar residues" evidence="1">
    <location>
        <begin position="176"/>
        <end position="188"/>
    </location>
</feature>
<feature type="region of interest" description="Disordered" evidence="1">
    <location>
        <begin position="38"/>
        <end position="136"/>
    </location>
</feature>
<proteinExistence type="predicted"/>
<protein>
    <recommendedName>
        <fullName evidence="4">CBF1-interacting co-repressor CIR N-terminal domain-containing protein</fullName>
    </recommendedName>
</protein>
<sequence length="325" mass="37219">MGKGGGGHGGLNILPQKSWNVYNWDNRLKVAEDERKFAEQEKHKFEEQQQLRRDERRQLLIEKAQGSGEGKTAPHAQREVDEGVEQSGHINFFEDLEKHALEKARAQQEEDEKRLRETGKKDLSAEASDKFYGLGYGCDPKSEGNLPWYAQKDSSFYTQTERDSLPARIKRERLAEQQSLAPPLNATQPLALPRKALRPEHPGTPPTERHQNDLTVSGRIKADPERKGKKHDRKDKKHHKEKHKRKDSKESRNPKKKSVEALRAERLQRETQEHSRETAVRVTNIINSGGPAARGLASGSSTQQKYHSGYGNARPERKKDRYMPY</sequence>
<gene>
    <name evidence="2" type="ORF">CYMTET_48162</name>
</gene>
<feature type="region of interest" description="Disordered" evidence="1">
    <location>
        <begin position="159"/>
        <end position="325"/>
    </location>
</feature>
<dbReference type="InterPro" id="IPR039875">
    <property type="entry name" value="LENG1-like"/>
</dbReference>
<evidence type="ECO:0000313" key="2">
    <source>
        <dbReference type="EMBL" id="KAK3242130.1"/>
    </source>
</evidence>
<feature type="compositionally biased region" description="Basic and acidic residues" evidence="1">
    <location>
        <begin position="314"/>
        <end position="325"/>
    </location>
</feature>
<evidence type="ECO:0008006" key="4">
    <source>
        <dbReference type="Google" id="ProtNLM"/>
    </source>
</evidence>
<feature type="compositionally biased region" description="Basic and acidic residues" evidence="1">
    <location>
        <begin position="95"/>
        <end position="129"/>
    </location>
</feature>
<organism evidence="2 3">
    <name type="scientific">Cymbomonas tetramitiformis</name>
    <dbReference type="NCBI Taxonomy" id="36881"/>
    <lineage>
        <taxon>Eukaryota</taxon>
        <taxon>Viridiplantae</taxon>
        <taxon>Chlorophyta</taxon>
        <taxon>Pyramimonadophyceae</taxon>
        <taxon>Pyramimonadales</taxon>
        <taxon>Pyramimonadaceae</taxon>
        <taxon>Cymbomonas</taxon>
    </lineage>
</organism>
<dbReference type="Proteomes" id="UP001190700">
    <property type="component" value="Unassembled WGS sequence"/>
</dbReference>
<dbReference type="PANTHER" id="PTHR22093">
    <property type="entry name" value="LEUKOCYTE RECEPTOR CLUSTER LRC MEMBER 1"/>
    <property type="match status" value="1"/>
</dbReference>
<evidence type="ECO:0000313" key="3">
    <source>
        <dbReference type="Proteomes" id="UP001190700"/>
    </source>
</evidence>
<feature type="compositionally biased region" description="Basic and acidic residues" evidence="1">
    <location>
        <begin position="247"/>
        <end position="279"/>
    </location>
</feature>
<feature type="compositionally biased region" description="Basic residues" evidence="1">
    <location>
        <begin position="227"/>
        <end position="246"/>
    </location>
</feature>
<evidence type="ECO:0000256" key="1">
    <source>
        <dbReference type="SAM" id="MobiDB-lite"/>
    </source>
</evidence>
<feature type="compositionally biased region" description="Basic and acidic residues" evidence="1">
    <location>
        <begin position="197"/>
        <end position="212"/>
    </location>
</feature>
<comment type="caution">
    <text evidence="2">The sequence shown here is derived from an EMBL/GenBank/DDBJ whole genome shotgun (WGS) entry which is preliminary data.</text>
</comment>
<name>A0AAE0BUK0_9CHLO</name>
<dbReference type="PANTHER" id="PTHR22093:SF0">
    <property type="entry name" value="LEUKOCYTE RECEPTOR CLUSTER MEMBER 1"/>
    <property type="match status" value="1"/>
</dbReference>
<reference evidence="2 3" key="1">
    <citation type="journal article" date="2015" name="Genome Biol. Evol.">
        <title>Comparative Genomics of a Bacterivorous Green Alga Reveals Evolutionary Causalities and Consequences of Phago-Mixotrophic Mode of Nutrition.</title>
        <authorList>
            <person name="Burns J.A."/>
            <person name="Paasch A."/>
            <person name="Narechania A."/>
            <person name="Kim E."/>
        </authorList>
    </citation>
    <scope>NUCLEOTIDE SEQUENCE [LARGE SCALE GENOMIC DNA]</scope>
    <source>
        <strain evidence="2 3">PLY_AMNH</strain>
    </source>
</reference>
<dbReference type="EMBL" id="LGRX02033233">
    <property type="protein sequence ID" value="KAK3242130.1"/>
    <property type="molecule type" value="Genomic_DNA"/>
</dbReference>
<dbReference type="AlphaFoldDB" id="A0AAE0BUK0"/>